<dbReference type="Gene3D" id="2.160.10.10">
    <property type="entry name" value="Hexapeptide repeat proteins"/>
    <property type="match status" value="1"/>
</dbReference>
<gene>
    <name evidence="4" type="ORF">HCJ38_12115</name>
    <name evidence="5" type="ORF">HCJ59_00905</name>
</gene>
<dbReference type="Proteomes" id="UP000587800">
    <property type="component" value="Unassembled WGS sequence"/>
</dbReference>
<comment type="similarity">
    <text evidence="1">Belongs to the transferase hexapeptide repeat family.</text>
</comment>
<dbReference type="InterPro" id="IPR051159">
    <property type="entry name" value="Hexapeptide_acetyltransf"/>
</dbReference>
<comment type="caution">
    <text evidence="4">The sequence shown here is derived from an EMBL/GenBank/DDBJ whole genome shotgun (WGS) entry which is preliminary data.</text>
</comment>
<dbReference type="InterPro" id="IPR018357">
    <property type="entry name" value="Hexapep_transf_CS"/>
</dbReference>
<keyword evidence="7" id="KW-1185">Reference proteome</keyword>
<dbReference type="InterPro" id="IPR001451">
    <property type="entry name" value="Hexapep"/>
</dbReference>
<dbReference type="PANTHER" id="PTHR23416">
    <property type="entry name" value="SIALIC ACID SYNTHASE-RELATED"/>
    <property type="match status" value="1"/>
</dbReference>
<organism evidence="4 6">
    <name type="scientific">Listeria immobilis</name>
    <dbReference type="NCBI Taxonomy" id="2713502"/>
    <lineage>
        <taxon>Bacteria</taxon>
        <taxon>Bacillati</taxon>
        <taxon>Bacillota</taxon>
        <taxon>Bacilli</taxon>
        <taxon>Bacillales</taxon>
        <taxon>Listeriaceae</taxon>
        <taxon>Listeria</taxon>
    </lineage>
</organism>
<evidence type="ECO:0000256" key="2">
    <source>
        <dbReference type="ARBA" id="ARBA00022679"/>
    </source>
</evidence>
<dbReference type="EMBL" id="JAASUB010000001">
    <property type="protein sequence ID" value="MBC1508476.1"/>
    <property type="molecule type" value="Genomic_DNA"/>
</dbReference>
<dbReference type="EMBL" id="JAASTW010000016">
    <property type="protein sequence ID" value="MBC1489736.1"/>
    <property type="molecule type" value="Genomic_DNA"/>
</dbReference>
<dbReference type="PANTHER" id="PTHR23416:SF23">
    <property type="entry name" value="ACETYLTRANSFERASE C18B11.09C-RELATED"/>
    <property type="match status" value="1"/>
</dbReference>
<evidence type="ECO:0000313" key="7">
    <source>
        <dbReference type="Proteomes" id="UP000587800"/>
    </source>
</evidence>
<dbReference type="SUPFAM" id="SSF51161">
    <property type="entry name" value="Trimeric LpxA-like enzymes"/>
    <property type="match status" value="1"/>
</dbReference>
<keyword evidence="3" id="KW-0677">Repeat</keyword>
<dbReference type="InterPro" id="IPR011004">
    <property type="entry name" value="Trimer_LpxA-like_sf"/>
</dbReference>
<evidence type="ECO:0000313" key="5">
    <source>
        <dbReference type="EMBL" id="MBC1508476.1"/>
    </source>
</evidence>
<evidence type="ECO:0000256" key="1">
    <source>
        <dbReference type="ARBA" id="ARBA00007274"/>
    </source>
</evidence>
<dbReference type="Proteomes" id="UP000561617">
    <property type="component" value="Unassembled WGS sequence"/>
</dbReference>
<sequence>MHYEGGNKLEKVFNPIDMRETSYQPYMDEMIRSSKLSFKINQTEPFTEAARKLTNDLLQGSLLSSSNIIGPLQIDNGANFKLANNVFINHSLTAMAIGGIEIENNVMIGPEVTLLTANHDFDDHHILLISKIHVKENAWVGARATILPGVTIGKNAVVAGGSVVTKDVPDNTVVGGNPAKILKKLD</sequence>
<name>A0A7X1C9W5_9LIST</name>
<accession>A0A7X1C9W5</accession>
<dbReference type="AlphaFoldDB" id="A0A7X1C9W5"/>
<reference evidence="6 7" key="1">
    <citation type="submission" date="2020-03" db="EMBL/GenBank/DDBJ databases">
        <title>Soil Listeria distribution.</title>
        <authorList>
            <person name="Liao J."/>
            <person name="Wiedmann M."/>
        </authorList>
    </citation>
    <scope>NUCLEOTIDE SEQUENCE [LARGE SCALE GENOMIC DNA]</scope>
    <source>
        <strain evidence="5 7">FSL L7-1515</strain>
        <strain evidence="4 6">FSL L7-1554</strain>
    </source>
</reference>
<dbReference type="PROSITE" id="PS00101">
    <property type="entry name" value="HEXAPEP_TRANSFERASES"/>
    <property type="match status" value="1"/>
</dbReference>
<keyword evidence="2 4" id="KW-0808">Transferase</keyword>
<dbReference type="Pfam" id="PF00132">
    <property type="entry name" value="Hexapep"/>
    <property type="match status" value="1"/>
</dbReference>
<evidence type="ECO:0000313" key="6">
    <source>
        <dbReference type="Proteomes" id="UP000561617"/>
    </source>
</evidence>
<dbReference type="GO" id="GO:0008374">
    <property type="term" value="F:O-acyltransferase activity"/>
    <property type="evidence" value="ECO:0007669"/>
    <property type="project" value="TreeGrafter"/>
</dbReference>
<proteinExistence type="inferred from homology"/>
<evidence type="ECO:0000313" key="4">
    <source>
        <dbReference type="EMBL" id="MBC1489736.1"/>
    </source>
</evidence>
<protein>
    <submittedName>
        <fullName evidence="4">Sugar O-acetyltransferase</fullName>
    </submittedName>
</protein>
<evidence type="ECO:0000256" key="3">
    <source>
        <dbReference type="ARBA" id="ARBA00022737"/>
    </source>
</evidence>